<proteinExistence type="predicted"/>
<gene>
    <name evidence="1" type="ORF">E3N88_29231</name>
</gene>
<evidence type="ECO:0000313" key="1">
    <source>
        <dbReference type="EMBL" id="KAD3640008.1"/>
    </source>
</evidence>
<comment type="caution">
    <text evidence="1">The sequence shown here is derived from an EMBL/GenBank/DDBJ whole genome shotgun (WGS) entry which is preliminary data.</text>
</comment>
<sequence length="103" mass="11922">MTEMYAAMASQNTKLQSILISETEVGSTNKVPKLLDLADYDNWKGRFETHLNGTDTNLWERILSPYERPRVVGTDLYQLLERLNVDERKNLMNTKLLIVYGMP</sequence>
<protein>
    <recommendedName>
        <fullName evidence="3">DUF4219 domain-containing protein</fullName>
    </recommendedName>
</protein>
<dbReference type="EMBL" id="SZYD01000015">
    <property type="protein sequence ID" value="KAD3640008.1"/>
    <property type="molecule type" value="Genomic_DNA"/>
</dbReference>
<dbReference type="Proteomes" id="UP000326396">
    <property type="component" value="Linkage Group LG5"/>
</dbReference>
<dbReference type="AlphaFoldDB" id="A0A5N6MIV0"/>
<reference evidence="1 2" key="1">
    <citation type="submission" date="2019-05" db="EMBL/GenBank/DDBJ databases">
        <title>Mikania micrantha, genome provides insights into the molecular mechanism of rapid growth.</title>
        <authorList>
            <person name="Liu B."/>
        </authorList>
    </citation>
    <scope>NUCLEOTIDE SEQUENCE [LARGE SCALE GENOMIC DNA]</scope>
    <source>
        <strain evidence="1">NLD-2019</strain>
        <tissue evidence="1">Leaf</tissue>
    </source>
</reference>
<dbReference type="OrthoDB" id="1001852at2759"/>
<name>A0A5N6MIV0_9ASTR</name>
<evidence type="ECO:0000313" key="2">
    <source>
        <dbReference type="Proteomes" id="UP000326396"/>
    </source>
</evidence>
<organism evidence="1 2">
    <name type="scientific">Mikania micrantha</name>
    <name type="common">bitter vine</name>
    <dbReference type="NCBI Taxonomy" id="192012"/>
    <lineage>
        <taxon>Eukaryota</taxon>
        <taxon>Viridiplantae</taxon>
        <taxon>Streptophyta</taxon>
        <taxon>Embryophyta</taxon>
        <taxon>Tracheophyta</taxon>
        <taxon>Spermatophyta</taxon>
        <taxon>Magnoliopsida</taxon>
        <taxon>eudicotyledons</taxon>
        <taxon>Gunneridae</taxon>
        <taxon>Pentapetalae</taxon>
        <taxon>asterids</taxon>
        <taxon>campanulids</taxon>
        <taxon>Asterales</taxon>
        <taxon>Asteraceae</taxon>
        <taxon>Asteroideae</taxon>
        <taxon>Heliantheae alliance</taxon>
        <taxon>Eupatorieae</taxon>
        <taxon>Mikania</taxon>
    </lineage>
</organism>
<accession>A0A5N6MIV0</accession>
<keyword evidence="2" id="KW-1185">Reference proteome</keyword>
<evidence type="ECO:0008006" key="3">
    <source>
        <dbReference type="Google" id="ProtNLM"/>
    </source>
</evidence>